<evidence type="ECO:0000313" key="4">
    <source>
        <dbReference type="EMBL" id="ASP38620.1"/>
    </source>
</evidence>
<dbReference type="GO" id="GO:0008081">
    <property type="term" value="F:phosphoric diester hydrolase activity"/>
    <property type="evidence" value="ECO:0007669"/>
    <property type="project" value="UniProtKB-ARBA"/>
</dbReference>
<evidence type="ECO:0000256" key="1">
    <source>
        <dbReference type="PROSITE-ProRule" id="PRU00169"/>
    </source>
</evidence>
<dbReference type="Gene3D" id="3.40.50.2300">
    <property type="match status" value="1"/>
</dbReference>
<gene>
    <name evidence="4" type="ORF">CHH28_07990</name>
</gene>
<dbReference type="PROSITE" id="PS51832">
    <property type="entry name" value="HD_GYP"/>
    <property type="match status" value="1"/>
</dbReference>
<dbReference type="InterPro" id="IPR001789">
    <property type="entry name" value="Sig_transdc_resp-reg_receiver"/>
</dbReference>
<keyword evidence="5" id="KW-1185">Reference proteome</keyword>
<keyword evidence="1" id="KW-0597">Phosphoprotein</keyword>
<evidence type="ECO:0000259" key="3">
    <source>
        <dbReference type="PROSITE" id="PS51832"/>
    </source>
</evidence>
<dbReference type="SUPFAM" id="SSF52172">
    <property type="entry name" value="CheY-like"/>
    <property type="match status" value="1"/>
</dbReference>
<proteinExistence type="predicted"/>
<dbReference type="GO" id="GO:0000160">
    <property type="term" value="P:phosphorelay signal transduction system"/>
    <property type="evidence" value="ECO:0007669"/>
    <property type="project" value="InterPro"/>
</dbReference>
<feature type="domain" description="Response regulatory" evidence="2">
    <location>
        <begin position="27"/>
        <end position="151"/>
    </location>
</feature>
<dbReference type="InterPro" id="IPR052020">
    <property type="entry name" value="Cyclic_di-GMP/3'3'-cGAMP_PDE"/>
</dbReference>
<accession>A0A222FIL8</accession>
<evidence type="ECO:0000259" key="2">
    <source>
        <dbReference type="PROSITE" id="PS50110"/>
    </source>
</evidence>
<dbReference type="OrthoDB" id="9816273at2"/>
<dbReference type="Proteomes" id="UP000202440">
    <property type="component" value="Chromosome"/>
</dbReference>
<dbReference type="RefSeq" id="WP_094059808.1">
    <property type="nucleotide sequence ID" value="NZ_CP022530.1"/>
</dbReference>
<name>A0A222FIL8_9GAMM</name>
<dbReference type="InterPro" id="IPR003607">
    <property type="entry name" value="HD/PDEase_dom"/>
</dbReference>
<reference evidence="4 5" key="1">
    <citation type="submission" date="2017-07" db="EMBL/GenBank/DDBJ databases">
        <title>Annotated genome sequence of Bacterioplanes sanyensis isolated from Red Sea.</title>
        <authorList>
            <person name="Rehman Z.U."/>
        </authorList>
    </citation>
    <scope>NUCLEOTIDE SEQUENCE [LARGE SCALE GENOMIC DNA]</scope>
    <source>
        <strain evidence="4 5">NV9</strain>
    </source>
</reference>
<dbReference type="CDD" id="cd00077">
    <property type="entry name" value="HDc"/>
    <property type="match status" value="1"/>
</dbReference>
<dbReference type="PANTHER" id="PTHR45228">
    <property type="entry name" value="CYCLIC DI-GMP PHOSPHODIESTERASE TM_0186-RELATED"/>
    <property type="match status" value="1"/>
</dbReference>
<dbReference type="Gene3D" id="1.10.3210.10">
    <property type="entry name" value="Hypothetical protein af1432"/>
    <property type="match status" value="1"/>
</dbReference>
<dbReference type="Pfam" id="PF13487">
    <property type="entry name" value="HD_5"/>
    <property type="match status" value="1"/>
</dbReference>
<evidence type="ECO:0000313" key="5">
    <source>
        <dbReference type="Proteomes" id="UP000202440"/>
    </source>
</evidence>
<dbReference type="PANTHER" id="PTHR45228:SF9">
    <property type="entry name" value="3'3'-CGAMP-SPECIFIC PHOSPHODIESTERASE 2"/>
    <property type="match status" value="1"/>
</dbReference>
<protein>
    <submittedName>
        <fullName evidence="4">Phosphodiesterase</fullName>
    </submittedName>
</protein>
<sequence length="516" mass="57916">MNDELLFADDDGVGKVSQNRETGSPWRVLVADDEPDVHRITRMVLNGFRFDGRKVELISAYSGEEACEVMAKNDDIAMALLDVVMEEDHAGLNVARYIREELNNRYTRIVLRTGQPGQAPEQEVIRTFDINDYKDKTELTTTKLNTLMFATLRSYRDICILDEHRRGLEKVIQASAQVFSSGELSKFASAVLEQVTNLLGLEQSALYCSSSTPSGALIDDSRRFRVLAATGDMQQLSEVDSFDNIPELIRQGFEQAMTEKRSLYFEDYYIGYFSSDRGSESLLYVACQGRPSHLDKQLLEIYATNVAITYENLLMRDEILETQRELVYMLGEAVEKRSKETGAHVKRVAKISELLALRYGLSPDEASLIKLASPLHDVGKIGIPDSILHKPGKHDADEWTVMQTHAQIGADILGKSDRRILKLGAIIAGQHHERWDGSGYPNGLSGDDIHIAGRITALADVFDALGSDRCYKNAWPLEDILDLIQQEAGKHFDPALVQILIDNIDDITRIRQTYPD</sequence>
<feature type="domain" description="HD-GYP" evidence="3">
    <location>
        <begin position="319"/>
        <end position="516"/>
    </location>
</feature>
<dbReference type="PROSITE" id="PS50110">
    <property type="entry name" value="RESPONSE_REGULATORY"/>
    <property type="match status" value="1"/>
</dbReference>
<dbReference type="AlphaFoldDB" id="A0A222FIL8"/>
<dbReference type="InterPro" id="IPR021800">
    <property type="entry name" value="DUF3369"/>
</dbReference>
<dbReference type="Pfam" id="PF11849">
    <property type="entry name" value="DUF3369"/>
    <property type="match status" value="1"/>
</dbReference>
<dbReference type="SMART" id="SM00471">
    <property type="entry name" value="HDc"/>
    <property type="match status" value="1"/>
</dbReference>
<organism evidence="4 5">
    <name type="scientific">Bacterioplanes sanyensis</name>
    <dbReference type="NCBI Taxonomy" id="1249553"/>
    <lineage>
        <taxon>Bacteria</taxon>
        <taxon>Pseudomonadati</taxon>
        <taxon>Pseudomonadota</taxon>
        <taxon>Gammaproteobacteria</taxon>
        <taxon>Oceanospirillales</taxon>
        <taxon>Oceanospirillaceae</taxon>
        <taxon>Bacterioplanes</taxon>
    </lineage>
</organism>
<dbReference type="SUPFAM" id="SSF109604">
    <property type="entry name" value="HD-domain/PDEase-like"/>
    <property type="match status" value="1"/>
</dbReference>
<dbReference type="EMBL" id="CP022530">
    <property type="protein sequence ID" value="ASP38620.1"/>
    <property type="molecule type" value="Genomic_DNA"/>
</dbReference>
<dbReference type="InterPro" id="IPR011006">
    <property type="entry name" value="CheY-like_superfamily"/>
</dbReference>
<dbReference type="InterPro" id="IPR037522">
    <property type="entry name" value="HD_GYP_dom"/>
</dbReference>
<dbReference type="KEGG" id="bsan:CHH28_07990"/>
<feature type="modified residue" description="4-aspartylphosphate" evidence="1">
    <location>
        <position position="82"/>
    </location>
</feature>